<dbReference type="PANTHER" id="PTHR11472">
    <property type="entry name" value="DNA REPAIR DEAD HELICASE RAD3/XP-D SUBFAMILY MEMBER"/>
    <property type="match status" value="1"/>
</dbReference>
<evidence type="ECO:0000256" key="15">
    <source>
        <dbReference type="SAM" id="MobiDB-lite"/>
    </source>
</evidence>
<reference evidence="18 19" key="1">
    <citation type="submission" date="2023-03" db="EMBL/GenBank/DDBJ databases">
        <title>Mating type loci evolution in Malassezia.</title>
        <authorList>
            <person name="Coelho M.A."/>
        </authorList>
    </citation>
    <scope>NUCLEOTIDE SEQUENCE [LARGE SCALE GENOMIC DNA]</scope>
    <source>
        <strain evidence="18 19">CBS 9725</strain>
    </source>
</reference>
<keyword evidence="7" id="KW-0539">Nucleus</keyword>
<evidence type="ECO:0000256" key="9">
    <source>
        <dbReference type="ARBA" id="ARBA00029709"/>
    </source>
</evidence>
<dbReference type="PROSITE" id="PS00690">
    <property type="entry name" value="DEAH_ATP_HELICASE"/>
    <property type="match status" value="1"/>
</dbReference>
<dbReference type="GO" id="GO:0006139">
    <property type="term" value="P:nucleobase-containing compound metabolic process"/>
    <property type="evidence" value="ECO:0007669"/>
    <property type="project" value="InterPro"/>
</dbReference>
<dbReference type="AlphaFoldDB" id="A0AAJ6CKC1"/>
<dbReference type="InterPro" id="IPR027417">
    <property type="entry name" value="P-loop_NTPase"/>
</dbReference>
<dbReference type="GO" id="GO:0016818">
    <property type="term" value="F:hydrolase activity, acting on acid anhydrides, in phosphorus-containing anhydrides"/>
    <property type="evidence" value="ECO:0007669"/>
    <property type="project" value="InterPro"/>
</dbReference>
<evidence type="ECO:0000256" key="5">
    <source>
        <dbReference type="ARBA" id="ARBA00017386"/>
    </source>
</evidence>
<comment type="similarity">
    <text evidence="3">Belongs to the DEAD box helicase family. DEAH subfamily. DDX11/CHL1 sub-subfamily.</text>
</comment>
<feature type="domain" description="ATP-dependent helicase C-terminal" evidence="17">
    <location>
        <begin position="648"/>
        <end position="778"/>
    </location>
</feature>
<evidence type="ECO:0000256" key="1">
    <source>
        <dbReference type="ARBA" id="ARBA00001966"/>
    </source>
</evidence>
<feature type="domain" description="Helicase-like DEXD box c2 type" evidence="16">
    <location>
        <begin position="23"/>
        <end position="418"/>
    </location>
</feature>
<keyword evidence="8" id="KW-0131">Cell cycle</keyword>
<dbReference type="InterPro" id="IPR010614">
    <property type="entry name" value="RAD3-like_helicase_DEAD"/>
</dbReference>
<dbReference type="Gene3D" id="3.40.50.300">
    <property type="entry name" value="P-loop containing nucleotide triphosphate hydrolases"/>
    <property type="match status" value="3"/>
</dbReference>
<organism evidence="18 19">
    <name type="scientific">Malassezia yamatoensis</name>
    <dbReference type="NCBI Taxonomy" id="253288"/>
    <lineage>
        <taxon>Eukaryota</taxon>
        <taxon>Fungi</taxon>
        <taxon>Dikarya</taxon>
        <taxon>Basidiomycota</taxon>
        <taxon>Ustilaginomycotina</taxon>
        <taxon>Malasseziomycetes</taxon>
        <taxon>Malasseziales</taxon>
        <taxon>Malasseziaceae</taxon>
        <taxon>Malassezia</taxon>
    </lineage>
</organism>
<evidence type="ECO:0000259" key="16">
    <source>
        <dbReference type="SMART" id="SM00488"/>
    </source>
</evidence>
<evidence type="ECO:0000313" key="18">
    <source>
        <dbReference type="EMBL" id="WFD00587.1"/>
    </source>
</evidence>
<evidence type="ECO:0000256" key="10">
    <source>
        <dbReference type="ARBA" id="ARBA00044969"/>
    </source>
</evidence>
<dbReference type="Pfam" id="PF13307">
    <property type="entry name" value="Helicase_C_2"/>
    <property type="match status" value="1"/>
</dbReference>
<dbReference type="InterPro" id="IPR045028">
    <property type="entry name" value="DinG/Rad3-like"/>
</dbReference>
<evidence type="ECO:0000256" key="4">
    <source>
        <dbReference type="ARBA" id="ARBA00016387"/>
    </source>
</evidence>
<keyword evidence="18" id="KW-0547">Nucleotide-binding</keyword>
<proteinExistence type="inferred from homology"/>
<dbReference type="SUPFAM" id="SSF52540">
    <property type="entry name" value="P-loop containing nucleoside triphosphate hydrolases"/>
    <property type="match status" value="1"/>
</dbReference>
<dbReference type="Gene3D" id="1.10.30.20">
    <property type="entry name" value="Bacterial XPD DNA helicase, FeS cluster domain"/>
    <property type="match status" value="1"/>
</dbReference>
<gene>
    <name evidence="18" type="primary">CHL1</name>
    <name evidence="18" type="ORF">MYAM1_003338</name>
</gene>
<keyword evidence="18" id="KW-0067">ATP-binding</keyword>
<evidence type="ECO:0000259" key="17">
    <source>
        <dbReference type="SMART" id="SM00491"/>
    </source>
</evidence>
<feature type="compositionally biased region" description="Polar residues" evidence="15">
    <location>
        <begin position="1"/>
        <end position="14"/>
    </location>
</feature>
<dbReference type="InterPro" id="IPR042493">
    <property type="entry name" value="XPD_DNA_FeS"/>
</dbReference>
<dbReference type="GO" id="GO:0005634">
    <property type="term" value="C:nucleus"/>
    <property type="evidence" value="ECO:0007669"/>
    <property type="project" value="UniProtKB-SubCell"/>
</dbReference>
<protein>
    <recommendedName>
        <fullName evidence="5">ATP-dependent DNA helicase CHL1</fullName>
        <ecNumber evidence="10">5.6.2.3</ecNumber>
    </recommendedName>
    <alternativeName>
        <fullName evidence="4">ATP-dependent DNA helicase chl1</fullName>
    </alternativeName>
    <alternativeName>
        <fullName evidence="9">Chromosome loss protein 1</fullName>
    </alternativeName>
    <alternativeName>
        <fullName evidence="11 12">DNA 5'-3' helicase CHL1</fullName>
    </alternativeName>
</protein>
<keyword evidence="6 18" id="KW-0378">Hydrolase</keyword>
<dbReference type="InterPro" id="IPR013020">
    <property type="entry name" value="Rad3/Chl1-like"/>
</dbReference>
<dbReference type="EMBL" id="CP119947">
    <property type="protein sequence ID" value="WFD00587.1"/>
    <property type="molecule type" value="Genomic_DNA"/>
</dbReference>
<dbReference type="SMART" id="SM00488">
    <property type="entry name" value="DEXDc2"/>
    <property type="match status" value="1"/>
</dbReference>
<comment type="catalytic activity">
    <reaction evidence="14">
        <text>ATP + H2O = ADP + phosphate + H(+)</text>
        <dbReference type="Rhea" id="RHEA:13065"/>
        <dbReference type="ChEBI" id="CHEBI:15377"/>
        <dbReference type="ChEBI" id="CHEBI:15378"/>
        <dbReference type="ChEBI" id="CHEBI:30616"/>
        <dbReference type="ChEBI" id="CHEBI:43474"/>
        <dbReference type="ChEBI" id="CHEBI:456216"/>
        <dbReference type="EC" id="5.6.2.3"/>
    </reaction>
</comment>
<dbReference type="GO" id="GO:0005524">
    <property type="term" value="F:ATP binding"/>
    <property type="evidence" value="ECO:0007669"/>
    <property type="project" value="InterPro"/>
</dbReference>
<dbReference type="InterPro" id="IPR006554">
    <property type="entry name" value="Helicase-like_DEXD_c2"/>
</dbReference>
<dbReference type="EC" id="5.6.2.3" evidence="10"/>
<evidence type="ECO:0000256" key="3">
    <source>
        <dbReference type="ARBA" id="ARBA00008435"/>
    </source>
</evidence>
<feature type="region of interest" description="Disordered" evidence="15">
    <location>
        <begin position="121"/>
        <end position="151"/>
    </location>
</feature>
<evidence type="ECO:0000313" key="19">
    <source>
        <dbReference type="Proteomes" id="UP001219567"/>
    </source>
</evidence>
<name>A0AAJ6CKC1_9BASI</name>
<feature type="region of interest" description="Disordered" evidence="15">
    <location>
        <begin position="1"/>
        <end position="22"/>
    </location>
</feature>
<comment type="cofactor">
    <cofactor evidence="1">
        <name>[4Fe-4S] cluster</name>
        <dbReference type="ChEBI" id="CHEBI:49883"/>
    </cofactor>
</comment>
<evidence type="ECO:0000256" key="2">
    <source>
        <dbReference type="ARBA" id="ARBA00004123"/>
    </source>
</evidence>
<dbReference type="GO" id="GO:0043139">
    <property type="term" value="F:5'-3' DNA helicase activity"/>
    <property type="evidence" value="ECO:0007669"/>
    <property type="project" value="UniProtKB-EC"/>
</dbReference>
<dbReference type="NCBIfam" id="TIGR00604">
    <property type="entry name" value="rad3"/>
    <property type="match status" value="1"/>
</dbReference>
<dbReference type="InterPro" id="IPR002464">
    <property type="entry name" value="DNA/RNA_helicase_DEAH_CS"/>
</dbReference>
<dbReference type="CDD" id="cd18788">
    <property type="entry name" value="SF2_C_XPD"/>
    <property type="match status" value="1"/>
</dbReference>
<evidence type="ECO:0000256" key="13">
    <source>
        <dbReference type="ARBA" id="ARBA00045702"/>
    </source>
</evidence>
<sequence>MGETASELSLSTPGGENDTERSQEFHFPYPVAYDVQLALMSALFEAIEHRRVGVFESPTGTGKTLSLLCSALTWQEKNQKRAEIGTIASGSDEPDWVIQHEQAKQRERLMEHEQQLNARLHRVRQEKQQQNPSSREKKRRLNDGQNESDEDFLISEYDEQSTKKHNTVSKSDMPFLSDEVLAMIDTLKSHDRSSSDDVDAEQGTSPQIYYASRTHSQLSQLISELKRTSFGQDPENRVRAISLGSRKQMCIHRQVRQIGASFGTEAMNERCLELMDSKSTSIIAKTAKRCPYLPSKSAQADLKMDSYRDHALAHVHDIEELVNLGKQTDTCPYYGVRRALPDAQLITLPYNLLLQRDARDALQLNLEDSVVIIDEAHNLIATILNTYSLEISQAHIEQATYQVKTYLDRFSMRLKGSNEECIRTLQEFLDALNAFCSRKNYENTMTTSEFVASLGGSIDQMNFLRLEHWLKDTRIARKISGYADKLWQRQNPQKTPSRHNKVHAMNLVEQLLLALGDRTGNGRILIETRADQLVWLKYILLNPADVFQPLLESARSVLLAGGTMEPISEFQTQLFSQVKDRFTSYSCDHIVERENVFGAVVQHGPKGTLMEFKHSSWNDEGLLEELGNALCNYANIVPHGMVVFFPSYGNLHTTTAHWKKTQVLNRLEKRKRVFFEPMDAHQVDSVLQSYTAAITGPNLSEGINFQDDLARCVVMIGLPFPNAQSKELSERMKYVRQHDLQHKTDLGRELYLNLCMRAVNQSMGRAIRHRNDYVCLPRLT</sequence>
<accession>A0AAJ6CKC1</accession>
<dbReference type="Gene3D" id="1.10.275.40">
    <property type="match status" value="1"/>
</dbReference>
<evidence type="ECO:0000256" key="6">
    <source>
        <dbReference type="ARBA" id="ARBA00022801"/>
    </source>
</evidence>
<comment type="function">
    <text evidence="13">ATP-dependent DNA helicase important for chromosome transmission and normal cell cycle progression in G(2)/M. May have a role in changing DNA topology to allow the loading of proteins involved in maintaining sister chromatid cohesion in the vicinity of the centromeres. Has a specific role in chromosome segregation during meiosis II.</text>
</comment>
<evidence type="ECO:0000256" key="11">
    <source>
        <dbReference type="ARBA" id="ARBA00044998"/>
    </source>
</evidence>
<keyword evidence="18" id="KW-0347">Helicase</keyword>
<evidence type="ECO:0000256" key="7">
    <source>
        <dbReference type="ARBA" id="ARBA00023242"/>
    </source>
</evidence>
<dbReference type="Proteomes" id="UP001219567">
    <property type="component" value="Chromosome 5"/>
</dbReference>
<dbReference type="InterPro" id="IPR006555">
    <property type="entry name" value="ATP-dep_Helicase_C"/>
</dbReference>
<dbReference type="Pfam" id="PF06733">
    <property type="entry name" value="DEAD_2"/>
    <property type="match status" value="1"/>
</dbReference>
<dbReference type="GO" id="GO:0003677">
    <property type="term" value="F:DNA binding"/>
    <property type="evidence" value="ECO:0007669"/>
    <property type="project" value="InterPro"/>
</dbReference>
<dbReference type="PANTHER" id="PTHR11472:SF41">
    <property type="entry name" value="ATP-DEPENDENT DNA HELICASE DDX11-RELATED"/>
    <property type="match status" value="1"/>
</dbReference>
<evidence type="ECO:0000256" key="12">
    <source>
        <dbReference type="ARBA" id="ARBA00045008"/>
    </source>
</evidence>
<comment type="subcellular location">
    <subcellularLocation>
        <location evidence="2">Nucleus</location>
    </subcellularLocation>
</comment>
<evidence type="ECO:0000256" key="14">
    <source>
        <dbReference type="ARBA" id="ARBA00048954"/>
    </source>
</evidence>
<keyword evidence="19" id="KW-1185">Reference proteome</keyword>
<evidence type="ECO:0000256" key="8">
    <source>
        <dbReference type="ARBA" id="ARBA00023306"/>
    </source>
</evidence>
<dbReference type="SMART" id="SM00491">
    <property type="entry name" value="HELICc2"/>
    <property type="match status" value="1"/>
</dbReference>
<dbReference type="GO" id="GO:0006974">
    <property type="term" value="P:DNA damage response"/>
    <property type="evidence" value="ECO:0007669"/>
    <property type="project" value="UniProtKB-ARBA"/>
</dbReference>
<dbReference type="GO" id="GO:0034085">
    <property type="term" value="P:establishment of sister chromatid cohesion"/>
    <property type="evidence" value="ECO:0007669"/>
    <property type="project" value="TreeGrafter"/>
</dbReference>